<dbReference type="STRING" id="2282107.A0A286U6U8"/>
<dbReference type="GO" id="GO:0010032">
    <property type="term" value="P:meiotic chromosome condensation"/>
    <property type="evidence" value="ECO:0007669"/>
    <property type="project" value="TreeGrafter"/>
</dbReference>
<dbReference type="GO" id="GO:0007076">
    <property type="term" value="P:mitotic chromosome condensation"/>
    <property type="evidence" value="ECO:0007669"/>
    <property type="project" value="InterPro"/>
</dbReference>
<feature type="region of interest" description="Disordered" evidence="11">
    <location>
        <begin position="964"/>
        <end position="1008"/>
    </location>
</feature>
<dbReference type="InParanoid" id="A0A286U6U8"/>
<feature type="compositionally biased region" description="Basic and acidic residues" evidence="11">
    <location>
        <begin position="964"/>
        <end position="979"/>
    </location>
</feature>
<dbReference type="PANTHER" id="PTHR14222:SF2">
    <property type="entry name" value="CONDENSIN COMPLEX SUBUNIT 1"/>
    <property type="match status" value="1"/>
</dbReference>
<dbReference type="Pfam" id="PF12717">
    <property type="entry name" value="Cnd1"/>
    <property type="match status" value="1"/>
</dbReference>
<dbReference type="GO" id="GO:0042393">
    <property type="term" value="F:histone binding"/>
    <property type="evidence" value="ECO:0007669"/>
    <property type="project" value="TreeGrafter"/>
</dbReference>
<dbReference type="PIRSF" id="PIRSF017127">
    <property type="entry name" value="Condensin_D2"/>
    <property type="match status" value="1"/>
</dbReference>
<accession>A0A286U6U8</accession>
<comment type="similarity">
    <text evidence="3 10">Belongs to the CND1 (condensin subunit 1) family.</text>
</comment>
<dbReference type="GO" id="GO:0051301">
    <property type="term" value="P:cell division"/>
    <property type="evidence" value="ECO:0007669"/>
    <property type="project" value="UniProtKB-KW"/>
</dbReference>
<comment type="subcellular location">
    <subcellularLocation>
        <location evidence="2">Chromosome</location>
    </subcellularLocation>
    <subcellularLocation>
        <location evidence="1">Nucleus</location>
    </subcellularLocation>
</comment>
<proteinExistence type="inferred from homology"/>
<feature type="compositionally biased region" description="Polar residues" evidence="11">
    <location>
        <begin position="513"/>
        <end position="526"/>
    </location>
</feature>
<evidence type="ECO:0000313" key="15">
    <source>
        <dbReference type="Proteomes" id="UP000217199"/>
    </source>
</evidence>
<keyword evidence="6 10" id="KW-0498">Mitosis</keyword>
<feature type="compositionally biased region" description="Acidic residues" evidence="11">
    <location>
        <begin position="980"/>
        <end position="993"/>
    </location>
</feature>
<gene>
    <name evidence="14" type="ORF">PNOK_0906300</name>
</gene>
<keyword evidence="8" id="KW-0539">Nucleus</keyword>
<feature type="compositionally biased region" description="Basic and acidic residues" evidence="11">
    <location>
        <begin position="472"/>
        <end position="485"/>
    </location>
</feature>
<dbReference type="InterPro" id="IPR007673">
    <property type="entry name" value="Condensin_cplx_su1"/>
</dbReference>
<organism evidence="14 15">
    <name type="scientific">Pyrrhoderma noxium</name>
    <dbReference type="NCBI Taxonomy" id="2282107"/>
    <lineage>
        <taxon>Eukaryota</taxon>
        <taxon>Fungi</taxon>
        <taxon>Dikarya</taxon>
        <taxon>Basidiomycota</taxon>
        <taxon>Agaricomycotina</taxon>
        <taxon>Agaricomycetes</taxon>
        <taxon>Hymenochaetales</taxon>
        <taxon>Hymenochaetaceae</taxon>
        <taxon>Pyrrhoderma</taxon>
    </lineage>
</organism>
<keyword evidence="5 10" id="KW-0132">Cell division</keyword>
<evidence type="ECO:0000259" key="13">
    <source>
        <dbReference type="Pfam" id="PF12922"/>
    </source>
</evidence>
<keyword evidence="9 10" id="KW-0131">Cell cycle</keyword>
<dbReference type="PANTHER" id="PTHR14222">
    <property type="entry name" value="CONDENSIN"/>
    <property type="match status" value="1"/>
</dbReference>
<feature type="region of interest" description="Disordered" evidence="11">
    <location>
        <begin position="1367"/>
        <end position="1428"/>
    </location>
</feature>
<dbReference type="Proteomes" id="UP000217199">
    <property type="component" value="Unassembled WGS sequence"/>
</dbReference>
<dbReference type="SUPFAM" id="SSF48371">
    <property type="entry name" value="ARM repeat"/>
    <property type="match status" value="1"/>
</dbReference>
<evidence type="ECO:0000256" key="3">
    <source>
        <dbReference type="ARBA" id="ARBA00009606"/>
    </source>
</evidence>
<evidence type="ECO:0000256" key="1">
    <source>
        <dbReference type="ARBA" id="ARBA00004123"/>
    </source>
</evidence>
<feature type="compositionally biased region" description="Basic and acidic residues" evidence="11">
    <location>
        <begin position="1367"/>
        <end position="1401"/>
    </location>
</feature>
<evidence type="ECO:0000256" key="2">
    <source>
        <dbReference type="ARBA" id="ARBA00004286"/>
    </source>
</evidence>
<feature type="domain" description="Condensin complex subunit 1 N-terminal" evidence="13">
    <location>
        <begin position="76"/>
        <end position="249"/>
    </location>
</feature>
<dbReference type="Gene3D" id="1.25.10.10">
    <property type="entry name" value="Leucine-rich Repeat Variant"/>
    <property type="match status" value="2"/>
</dbReference>
<dbReference type="Pfam" id="PF12922">
    <property type="entry name" value="Cnd1_N"/>
    <property type="match status" value="1"/>
</dbReference>
<feature type="compositionally biased region" description="Acidic residues" evidence="11">
    <location>
        <begin position="486"/>
        <end position="510"/>
    </location>
</feature>
<evidence type="ECO:0000256" key="7">
    <source>
        <dbReference type="ARBA" id="ARBA00023067"/>
    </source>
</evidence>
<feature type="compositionally biased region" description="Acidic residues" evidence="11">
    <location>
        <begin position="546"/>
        <end position="591"/>
    </location>
</feature>
<dbReference type="InterPro" id="IPR032682">
    <property type="entry name" value="Cnd1_C"/>
</dbReference>
<evidence type="ECO:0000256" key="5">
    <source>
        <dbReference type="ARBA" id="ARBA00022618"/>
    </source>
</evidence>
<evidence type="ECO:0000259" key="12">
    <source>
        <dbReference type="Pfam" id="PF12717"/>
    </source>
</evidence>
<dbReference type="GO" id="GO:0005634">
    <property type="term" value="C:nucleus"/>
    <property type="evidence" value="ECO:0007669"/>
    <property type="project" value="UniProtKB-SubCell"/>
</dbReference>
<evidence type="ECO:0000256" key="4">
    <source>
        <dbReference type="ARBA" id="ARBA00022454"/>
    </source>
</evidence>
<evidence type="ECO:0000256" key="6">
    <source>
        <dbReference type="ARBA" id="ARBA00022776"/>
    </source>
</evidence>
<protein>
    <recommendedName>
        <fullName evidence="10">Condensin complex subunit 1</fullName>
    </recommendedName>
</protein>
<keyword evidence="15" id="KW-1185">Reference proteome</keyword>
<feature type="compositionally biased region" description="Basic residues" evidence="11">
    <location>
        <begin position="1402"/>
        <end position="1419"/>
    </location>
</feature>
<evidence type="ECO:0000256" key="9">
    <source>
        <dbReference type="ARBA" id="ARBA00023306"/>
    </source>
</evidence>
<evidence type="ECO:0000313" key="14">
    <source>
        <dbReference type="EMBL" id="PAV15301.1"/>
    </source>
</evidence>
<evidence type="ECO:0000256" key="11">
    <source>
        <dbReference type="SAM" id="MobiDB-lite"/>
    </source>
</evidence>
<feature type="region of interest" description="Disordered" evidence="11">
    <location>
        <begin position="472"/>
        <end position="646"/>
    </location>
</feature>
<feature type="region of interest" description="Disordered" evidence="11">
    <location>
        <begin position="135"/>
        <end position="169"/>
    </location>
</feature>
<keyword evidence="4" id="KW-0158">Chromosome</keyword>
<evidence type="ECO:0000256" key="8">
    <source>
        <dbReference type="ARBA" id="ARBA00023242"/>
    </source>
</evidence>
<dbReference type="OrthoDB" id="436262at2759"/>
<reference evidence="14 15" key="1">
    <citation type="journal article" date="2017" name="Mol. Ecol.">
        <title>Comparative and population genomic landscape of Phellinus noxius: A hypervariable fungus causing root rot in trees.</title>
        <authorList>
            <person name="Chung C.L."/>
            <person name="Lee T.J."/>
            <person name="Akiba M."/>
            <person name="Lee H.H."/>
            <person name="Kuo T.H."/>
            <person name="Liu D."/>
            <person name="Ke H.M."/>
            <person name="Yokoi T."/>
            <person name="Roa M.B."/>
            <person name="Lu M.J."/>
            <person name="Chang Y.Y."/>
            <person name="Ann P.J."/>
            <person name="Tsai J.N."/>
            <person name="Chen C.Y."/>
            <person name="Tzean S.S."/>
            <person name="Ota Y."/>
            <person name="Hattori T."/>
            <person name="Sahashi N."/>
            <person name="Liou R.F."/>
            <person name="Kikuchi T."/>
            <person name="Tsai I.J."/>
        </authorList>
    </citation>
    <scope>NUCLEOTIDE SEQUENCE [LARGE SCALE GENOMIC DNA]</scope>
    <source>
        <strain evidence="14 15">FFPRI411160</strain>
    </source>
</reference>
<feature type="domain" description="Condensin complex subunit 1 C-terminal" evidence="12">
    <location>
        <begin position="1160"/>
        <end position="1320"/>
    </location>
</feature>
<keyword evidence="7 10" id="KW-0226">DNA condensation</keyword>
<sequence>MADDFRLQEECQNLQNIENYVIDNEHDIHNMDAGEITVLLEDAVERVAESSENITSPAVFDAYRSLLKHADALQGSVMNKLLDSVTSGLLAEFESAMRDIDVGDPESISAHKTPLEMYAFLLQWFVSAAEKVKSSTGEEDAPAAPAPKSRRGRGGKNATTSRPVTKRDTQWTWSNQIPNTLALISKILRLKTHRIWTTTPDRDAFINCLTRPAYHISESETYMKSNDIKLAVYKVICLAVKHHGHGFGAQISIMQCLSYYEHLSEPMAEVLTVLSKEFDHNQLAEEILREISGKAFSAQDTKGPRSFSRFLVKLAELAPRIVLKQISLLLAHLDSESYPMRMALVEIIGCLIREISMSPDEEEESREKKLNNLFELLNERYLDLSSYVRAKVITTLSKLCDLPVKFPRQRLVITQNTIGALEDKGSSVRRHAIALLTKLVLTHPYGLIHGGLLKLEEWEERYQEVCKQLEAIDLKEMENPPTEKDGDGEEDEEEDSEEEDEEDEGEEDGEQPAASSETEQEITSSPMKAARRRIRPSGPNRKVSTEDDDESMDVEGDVPQDFDMEGVEGEEPVEGEDLDGDEGFYEEDEEGNPFLVNGDAPTPLRTPKTPRKSMATRTPRPIPKSAFKSVKKDKKKKKKKPRKSQLDISALTEEQAALAALESNQILHLKLRKRYYAEALNFIRQIEGAMEIIGQLLGSTNKAEVLESIEFFRVAHEYQFIGAEDGIKRMIHLIWSKDNSSTSEDGKELKGVRSRLLECYRSLYFDPLPDMEPKQQVNRIAKNMIELTYGATLAELTSLEEMMRTMMEDDQIHGDVITKLWQVYSSEKQLPRLQRRGAIIILGMLALAKRSVVTDRVDILLKIGLGPLGRSDLLLARYTALALQRLNGSAKKVKGSLLDKTLRLEMDNPIFRKLQEIILNPSRSKEWFGMAEQAINTIYGLGEHPDVLCNTLIKSLAKRVFDSRDKASTQAPERSKSPDAMDEDPASGQDEPDVQATPKPLSTQGQASNDNADAFELSQLLFIIGHVAIKQIVYLELVEREWKRQKDEKEKAEKLAGGNTRHAKEGEELEQVAGNAEDEIGERIAAVRESELLYGPDSLLSVFGPLIVHICGSPHKYKNKTLRTAAILAFSKLLCVSSQFCDQHHRLLFKILETSKDPNVRSNIVIALGDVAVCFSNIIDENSNELYKGLSDRNLVVKKNTLMVLTHLILNGMIKVKGQLGEMAKCLEDPEQRIADLAKLFFTELSTKDNAIYNNLPDVISHLSVGDHAVDEETFQSTMKYIFTFIEKEKQAENIVEKLCQRFRLSEDPRQWRDIAFCLSLLPFKSERSIKKLIEGLPFYQDKLHEEIVFARFSEILAKARMNKSTTKPDSELKEFEGILDEHRRQGEEDHALEKRAEGRKAAAKKRAARKATTRRKERTRVEDEDED</sequence>
<dbReference type="InterPro" id="IPR011989">
    <property type="entry name" value="ARM-like"/>
</dbReference>
<dbReference type="InterPro" id="IPR026971">
    <property type="entry name" value="CND1/NCAPD3"/>
</dbReference>
<dbReference type="InterPro" id="IPR024324">
    <property type="entry name" value="Condensin_cplx_su1_N"/>
</dbReference>
<dbReference type="InterPro" id="IPR016024">
    <property type="entry name" value="ARM-type_fold"/>
</dbReference>
<feature type="compositionally biased region" description="Basic residues" evidence="11">
    <location>
        <begin position="629"/>
        <end position="643"/>
    </location>
</feature>
<evidence type="ECO:0000256" key="10">
    <source>
        <dbReference type="PIRNR" id="PIRNR017127"/>
    </source>
</evidence>
<comment type="caution">
    <text evidence="14">The sequence shown here is derived from an EMBL/GenBank/DDBJ whole genome shotgun (WGS) entry which is preliminary data.</text>
</comment>
<dbReference type="GO" id="GO:0000796">
    <property type="term" value="C:condensin complex"/>
    <property type="evidence" value="ECO:0007669"/>
    <property type="project" value="TreeGrafter"/>
</dbReference>
<dbReference type="GO" id="GO:0000779">
    <property type="term" value="C:condensed chromosome, centromeric region"/>
    <property type="evidence" value="ECO:0007669"/>
    <property type="project" value="TreeGrafter"/>
</dbReference>
<dbReference type="FunCoup" id="A0A286U6U8">
    <property type="interactions" value="274"/>
</dbReference>
<comment type="function">
    <text evidence="10">Regulatory subunit of the condensin complex, a complex required for conversion of interphase chromatin into mitotic-like condense chromosomes. The condensin complex probably introduces positive supercoils into relaxed DNA in the presence of type I topoisomerases and converts nicked DNA into positive knotted forms in the presence of type II topoisomerases.</text>
</comment>
<dbReference type="EMBL" id="NBII01000010">
    <property type="protein sequence ID" value="PAV15301.1"/>
    <property type="molecule type" value="Genomic_DNA"/>
</dbReference>
<name>A0A286U6U8_9AGAM</name>